<name>Q9DF57_CYNPY</name>
<dbReference type="AlphaFoldDB" id="Q9DF57"/>
<evidence type="ECO:0000256" key="1">
    <source>
        <dbReference type="SAM" id="MobiDB-lite"/>
    </source>
</evidence>
<accession>Q9DF57</accession>
<proteinExistence type="evidence at transcript level"/>
<organism evidence="2">
    <name type="scientific">Cynops pyrrhogaster</name>
    <name type="common">Japanese fire-bellied newt</name>
    <name type="synonym">Molge pyrrhogaster</name>
    <dbReference type="NCBI Taxonomy" id="8330"/>
    <lineage>
        <taxon>Eukaryota</taxon>
        <taxon>Metazoa</taxon>
        <taxon>Chordata</taxon>
        <taxon>Craniata</taxon>
        <taxon>Vertebrata</taxon>
        <taxon>Euteleostomi</taxon>
        <taxon>Amphibia</taxon>
        <taxon>Batrachia</taxon>
        <taxon>Caudata</taxon>
        <taxon>Salamandroidea</taxon>
        <taxon>Salamandridae</taxon>
        <taxon>Pleurodelinae</taxon>
        <taxon>Cynops</taxon>
    </lineage>
</organism>
<feature type="non-terminal residue" evidence="2">
    <location>
        <position position="358"/>
    </location>
</feature>
<evidence type="ECO:0000313" key="2">
    <source>
        <dbReference type="EMBL" id="AAG14893.1"/>
    </source>
</evidence>
<feature type="non-terminal residue" evidence="2">
    <location>
        <position position="1"/>
    </location>
</feature>
<protein>
    <submittedName>
        <fullName evidence="2">Notch-like protein</fullName>
    </submittedName>
</protein>
<feature type="region of interest" description="Disordered" evidence="1">
    <location>
        <begin position="303"/>
        <end position="358"/>
    </location>
</feature>
<feature type="compositionally biased region" description="Polar residues" evidence="1">
    <location>
        <begin position="1"/>
        <end position="13"/>
    </location>
</feature>
<gene>
    <name evidence="2" type="primary">Notch-like</name>
</gene>
<reference evidence="2" key="1">
    <citation type="journal article" date="2001" name="Brain Res. Dev. Brain Res.">
        <title>Expression pattern of a newt Notch homologue in regenerating newt retina.</title>
        <authorList>
            <person name="Kaneko Y."/>
            <person name="Hirota K."/>
            <person name="Matsumoto G."/>
            <person name="Hanyu Y."/>
        </authorList>
    </citation>
    <scope>NUCLEOTIDE SEQUENCE</scope>
    <source>
        <tissue evidence="2">Retina</tissue>
    </source>
</reference>
<feature type="region of interest" description="Disordered" evidence="1">
    <location>
        <begin position="1"/>
        <end position="63"/>
    </location>
</feature>
<dbReference type="EMBL" id="AF296839">
    <property type="protein sequence ID" value="AAG14893.1"/>
    <property type="molecule type" value="mRNA"/>
</dbReference>
<feature type="compositionally biased region" description="Polar residues" evidence="1">
    <location>
        <begin position="317"/>
        <end position="328"/>
    </location>
</feature>
<sequence>TVRSPGSMGNHTMSPLMCPPNGYMSSLKQTPQGKKTRRPSAKNAAGSNANLARDGKETKSRNKKLTLDCQGSLMESSVTLSPVDSLDSPRTYVANPTSPIMPSPGVFHPASASMSMPSTPIVHGMMDAPFAVSLARLSDIGEVTSAQNAAMLSMNNMQNRVNMQSMARQPNCIVNANGLGLSLGMVSPVSVPFDWHNRIPSSQCSQVINVVHPAGSHPNLHQHSQGFQQSLMLQNHLSMVHASQVLAQQSPVKMQPAAEQRQPSPLAQAAPGQQMHPPPLQANSNGHPMQQNMVHMQERLNQPISPKEPQGNRPQYFKQQSNTNSGQTMEDYPTPPSQHSYNPGQEASPKHYLHMPSE</sequence>
<feature type="region of interest" description="Disordered" evidence="1">
    <location>
        <begin position="250"/>
        <end position="288"/>
    </location>
</feature>
<feature type="compositionally biased region" description="Polar residues" evidence="1">
    <location>
        <begin position="23"/>
        <end position="33"/>
    </location>
</feature>